<sequence length="81" mass="9275">MFNENDVPLERRKVALAFDSIITKKGIQWDVHGKMTGIDQNLHLAPIQTKFIKMKRTKKMRNTCKVSIVSKNTCQISLSIS</sequence>
<evidence type="ECO:0000313" key="2">
    <source>
        <dbReference type="Proteomes" id="UP001295423"/>
    </source>
</evidence>
<organism evidence="1 2">
    <name type="scientific">Cylindrotheca closterium</name>
    <dbReference type="NCBI Taxonomy" id="2856"/>
    <lineage>
        <taxon>Eukaryota</taxon>
        <taxon>Sar</taxon>
        <taxon>Stramenopiles</taxon>
        <taxon>Ochrophyta</taxon>
        <taxon>Bacillariophyta</taxon>
        <taxon>Bacillariophyceae</taxon>
        <taxon>Bacillariophycidae</taxon>
        <taxon>Bacillariales</taxon>
        <taxon>Bacillariaceae</taxon>
        <taxon>Cylindrotheca</taxon>
    </lineage>
</organism>
<accession>A0AAD2FNM8</accession>
<comment type="caution">
    <text evidence="1">The sequence shown here is derived from an EMBL/GenBank/DDBJ whole genome shotgun (WGS) entry which is preliminary data.</text>
</comment>
<proteinExistence type="predicted"/>
<evidence type="ECO:0000313" key="1">
    <source>
        <dbReference type="EMBL" id="CAJ1947613.1"/>
    </source>
</evidence>
<dbReference type="AlphaFoldDB" id="A0AAD2FNM8"/>
<dbReference type="Proteomes" id="UP001295423">
    <property type="component" value="Unassembled WGS sequence"/>
</dbReference>
<protein>
    <submittedName>
        <fullName evidence="1">Uncharacterized protein</fullName>
    </submittedName>
</protein>
<dbReference type="EMBL" id="CAKOGP040001735">
    <property type="protein sequence ID" value="CAJ1947613.1"/>
    <property type="molecule type" value="Genomic_DNA"/>
</dbReference>
<keyword evidence="2" id="KW-1185">Reference proteome</keyword>
<gene>
    <name evidence="1" type="ORF">CYCCA115_LOCUS11226</name>
</gene>
<reference evidence="1" key="1">
    <citation type="submission" date="2023-08" db="EMBL/GenBank/DDBJ databases">
        <authorList>
            <person name="Audoor S."/>
            <person name="Bilcke G."/>
        </authorList>
    </citation>
    <scope>NUCLEOTIDE SEQUENCE</scope>
</reference>
<name>A0AAD2FNM8_9STRA</name>